<comment type="caution">
    <text evidence="1">The sequence shown here is derived from an EMBL/GenBank/DDBJ whole genome shotgun (WGS) entry which is preliminary data.</text>
</comment>
<dbReference type="Proteomes" id="UP001239111">
    <property type="component" value="Chromosome 3"/>
</dbReference>
<sequence>MDSAPPALENVYEAVFTLYNNSTNPTESKLASDWLGKLQKSVYAWKVADEMLHQKKDLHSCYFAAQTMRSKIQSSFHELPVESHVSLRDSLLDHISQIDKSTDTKIVTQLSLALADLILQMASWKEPLLDLFQKFGNRDEGVWPLLEILIVLPEEVSSRYLRLGSNRRQDIVNNFTANGDRVLEYLASCLKKIEDVQIYVKVLRCSTSWVAIHAVQLSAPLFGSIITLAFEILQNNMSGSLIHEAAADCISVVLEVLEEDSLTHRDPINGDPIILLQQLQLDLFSRIVTLEQPYHVSVAHEDMDKSVNYCRIFTELAETFLETIISGCMDGKQHYAIKALDFALLCVGHHDYEVAHITFNLWYRLSEILYQRNSDELTSIFKPHIERLIGALCRHCQMEPDQLGLIEPDDSFADFRSRVFELIKDVVFVVGSSHCFRQMFANLTSQNQVAPTWDMTEAALFVMQAVAKNILPEENDVVPKVVEAILNLPENTHVAVKHTSILLLGELCEWVNSHPQSLEPILNFLLACLSQEGLGSAASNALQSICTACPRHMTTHFQGFLQIARSLDEFSISNEAAIGLLKGIMKILSGLPNDQIETPIKELCWLQARHLCRLMEERPPIERGSKSDPNTWLDRLAAIFRNVSLELDNSSTSHPCQAAINEVWPTLSNTFTAYQQESRIMERCCRCVRFAIRCLEKYSAHLLEPLVKQIVQLYASHQHSCYLYLGSILVDVFGSDMEYISGLLGMLEAFLGPTFTILQENNGLTEHPDTVDDLFRLCARFLQTAPVPFLHSPMMNSIVDCALLACSLDHRDANASVMKFFFDLLHSGRSSENRSDFTIRRQLVQDILQEKGQTLVMRLIHAAVFSLSTYMMSDVADVLLELIAFNREHASMWLQQALSQMPTRNAGGSETATPEQLIEFHGILLEATSPKTVVHALRNYTRLYR</sequence>
<gene>
    <name evidence="1" type="ORF">QAD02_004580</name>
</gene>
<reference evidence="1" key="1">
    <citation type="submission" date="2023-04" db="EMBL/GenBank/DDBJ databases">
        <title>A chromosome-level genome assembly of the parasitoid wasp Eretmocerus hayati.</title>
        <authorList>
            <person name="Zhong Y."/>
            <person name="Liu S."/>
            <person name="Liu Y."/>
        </authorList>
    </citation>
    <scope>NUCLEOTIDE SEQUENCE</scope>
    <source>
        <strain evidence="1">ZJU_SS_LIU_2023</strain>
    </source>
</reference>
<dbReference type="EMBL" id="CM056743">
    <property type="protein sequence ID" value="KAJ8673318.1"/>
    <property type="molecule type" value="Genomic_DNA"/>
</dbReference>
<keyword evidence="2" id="KW-1185">Reference proteome</keyword>
<evidence type="ECO:0000313" key="2">
    <source>
        <dbReference type="Proteomes" id="UP001239111"/>
    </source>
</evidence>
<name>A0ACC2NR54_9HYME</name>
<proteinExistence type="predicted"/>
<protein>
    <submittedName>
        <fullName evidence="1">Uncharacterized protein</fullName>
    </submittedName>
</protein>
<evidence type="ECO:0000313" key="1">
    <source>
        <dbReference type="EMBL" id="KAJ8673318.1"/>
    </source>
</evidence>
<accession>A0ACC2NR54</accession>
<organism evidence="1 2">
    <name type="scientific">Eretmocerus hayati</name>
    <dbReference type="NCBI Taxonomy" id="131215"/>
    <lineage>
        <taxon>Eukaryota</taxon>
        <taxon>Metazoa</taxon>
        <taxon>Ecdysozoa</taxon>
        <taxon>Arthropoda</taxon>
        <taxon>Hexapoda</taxon>
        <taxon>Insecta</taxon>
        <taxon>Pterygota</taxon>
        <taxon>Neoptera</taxon>
        <taxon>Endopterygota</taxon>
        <taxon>Hymenoptera</taxon>
        <taxon>Apocrita</taxon>
        <taxon>Proctotrupomorpha</taxon>
        <taxon>Chalcidoidea</taxon>
        <taxon>Aphelinidae</taxon>
        <taxon>Aphelininae</taxon>
        <taxon>Eretmocerus</taxon>
    </lineage>
</organism>